<keyword evidence="2" id="KW-1185">Reference proteome</keyword>
<dbReference type="AlphaFoldDB" id="A0A9Q0K2W9"/>
<evidence type="ECO:0000313" key="2">
    <source>
        <dbReference type="Proteomes" id="UP001141806"/>
    </source>
</evidence>
<comment type="caution">
    <text evidence="1">The sequence shown here is derived from an EMBL/GenBank/DDBJ whole genome shotgun (WGS) entry which is preliminary data.</text>
</comment>
<protein>
    <submittedName>
        <fullName evidence="1">Uncharacterized protein</fullName>
    </submittedName>
</protein>
<accession>A0A9Q0K2W9</accession>
<name>A0A9Q0K2W9_9MAGN</name>
<organism evidence="1 2">
    <name type="scientific">Protea cynaroides</name>
    <dbReference type="NCBI Taxonomy" id="273540"/>
    <lineage>
        <taxon>Eukaryota</taxon>
        <taxon>Viridiplantae</taxon>
        <taxon>Streptophyta</taxon>
        <taxon>Embryophyta</taxon>
        <taxon>Tracheophyta</taxon>
        <taxon>Spermatophyta</taxon>
        <taxon>Magnoliopsida</taxon>
        <taxon>Proteales</taxon>
        <taxon>Proteaceae</taxon>
        <taxon>Protea</taxon>
    </lineage>
</organism>
<gene>
    <name evidence="1" type="ORF">NE237_021759</name>
</gene>
<dbReference type="EMBL" id="JAMYWD010000009">
    <property type="protein sequence ID" value="KAJ4961849.1"/>
    <property type="molecule type" value="Genomic_DNA"/>
</dbReference>
<reference evidence="1" key="1">
    <citation type="journal article" date="2023" name="Plant J.">
        <title>The genome of the king protea, Protea cynaroides.</title>
        <authorList>
            <person name="Chang J."/>
            <person name="Duong T.A."/>
            <person name="Schoeman C."/>
            <person name="Ma X."/>
            <person name="Roodt D."/>
            <person name="Barker N."/>
            <person name="Li Z."/>
            <person name="Van de Peer Y."/>
            <person name="Mizrachi E."/>
        </authorList>
    </citation>
    <scope>NUCLEOTIDE SEQUENCE</scope>
    <source>
        <tissue evidence="1">Young leaves</tissue>
    </source>
</reference>
<dbReference type="Proteomes" id="UP001141806">
    <property type="component" value="Unassembled WGS sequence"/>
</dbReference>
<proteinExistence type="predicted"/>
<evidence type="ECO:0000313" key="1">
    <source>
        <dbReference type="EMBL" id="KAJ4961849.1"/>
    </source>
</evidence>
<sequence length="160" mass="17514">MMSLAFLGTEPGLASVAESLIVLKSSVALGAGITRGLRAKKLDKDGATLHVISPICQLSLLQFYISGSSLSDKLPLSVEHSFLYRRQALLRQAKILNIWWDDGDVDEVEEGTQESRLQEAQGEDYVDLAKVGLWGQGELREGGKGKRVAATEKEKTTWIL</sequence>